<evidence type="ECO:0000313" key="9">
    <source>
        <dbReference type="Proteomes" id="UP000663832"/>
    </source>
</evidence>
<dbReference type="AlphaFoldDB" id="A0A815UD29"/>
<accession>A0A815UD29</accession>
<organism evidence="6 10">
    <name type="scientific">Adineta steineri</name>
    <dbReference type="NCBI Taxonomy" id="433720"/>
    <lineage>
        <taxon>Eukaryota</taxon>
        <taxon>Metazoa</taxon>
        <taxon>Spiralia</taxon>
        <taxon>Gnathifera</taxon>
        <taxon>Rotifera</taxon>
        <taxon>Eurotatoria</taxon>
        <taxon>Bdelloidea</taxon>
        <taxon>Adinetida</taxon>
        <taxon>Adinetidae</taxon>
        <taxon>Adineta</taxon>
    </lineage>
</organism>
<dbReference type="EMBL" id="CAJNOI010003243">
    <property type="protein sequence ID" value="CAF1511014.1"/>
    <property type="molecule type" value="Genomic_DNA"/>
</dbReference>
<evidence type="ECO:0000313" key="8">
    <source>
        <dbReference type="EMBL" id="CAF1596408.1"/>
    </source>
</evidence>
<feature type="region of interest" description="Disordered" evidence="3">
    <location>
        <begin position="1"/>
        <end position="20"/>
    </location>
</feature>
<dbReference type="EMBL" id="CAJNOM010001177">
    <property type="protein sequence ID" value="CAF1596408.1"/>
    <property type="molecule type" value="Genomic_DNA"/>
</dbReference>
<evidence type="ECO:0000313" key="7">
    <source>
        <dbReference type="EMBL" id="CAF1596355.1"/>
    </source>
</evidence>
<keyword evidence="4" id="KW-1133">Transmembrane helix</keyword>
<evidence type="ECO:0000256" key="3">
    <source>
        <dbReference type="SAM" id="MobiDB-lite"/>
    </source>
</evidence>
<dbReference type="PROSITE" id="PS51125">
    <property type="entry name" value="NHL"/>
    <property type="match status" value="1"/>
</dbReference>
<sequence length="419" mass="46845">MDSLLIPPTPYTPLSSSDDNNNPVLVSRKKRILIGCLIGSTLTILLIISIKLVLSMESPASYKTTTTTITTIMLNQSPINSRTTTPPTVTLNQLPTTSTNTVSLSLKSCPIRGENARWIKPGISFINPLGRCLSNENGLCQPRDLFIDDIHDTLYVADSKNNRIQKYSLTETYNSEIGATGITVATKGLLFPQSVFVDIRTEDMYIMDFDQEQTYYPQNSVSYQVHLWKKNDNVGRILLSEVGESLFGGGFHCFTLDKQMNIYVGTRFFIKKWLVSTNYTKNIIVAGHDGQDAWASTSLNDPVAFFITDDLTLYIADGVGKRIQKWTVNATEGTTVIGNLTSIGGITMDCNGYLYYTQALYSVYQLNMLTNQSQMIVSGKNSRIYYLQPGAIKIDKFGNLFFIVENQIHKFSIIKKKNI</sequence>
<dbReference type="InterPro" id="IPR001258">
    <property type="entry name" value="NHL_repeat"/>
</dbReference>
<keyword evidence="9" id="KW-1185">Reference proteome</keyword>
<dbReference type="Proteomes" id="UP000663832">
    <property type="component" value="Unassembled WGS sequence"/>
</dbReference>
<keyword evidence="4" id="KW-0812">Transmembrane</keyword>
<dbReference type="Proteomes" id="UP000663877">
    <property type="component" value="Unassembled WGS sequence"/>
</dbReference>
<evidence type="ECO:0000313" key="6">
    <source>
        <dbReference type="EMBL" id="CAF1514191.1"/>
    </source>
</evidence>
<dbReference type="InterPro" id="IPR011042">
    <property type="entry name" value="6-blade_b-propeller_TolB-like"/>
</dbReference>
<comment type="caution">
    <text evidence="6">The sequence shown here is derived from an EMBL/GenBank/DDBJ whole genome shotgun (WGS) entry which is preliminary data.</text>
</comment>
<name>A0A815UD29_9BILA</name>
<evidence type="ECO:0000313" key="5">
    <source>
        <dbReference type="EMBL" id="CAF1511014.1"/>
    </source>
</evidence>
<dbReference type="Gene3D" id="2.120.10.30">
    <property type="entry name" value="TolB, C-terminal domain"/>
    <property type="match status" value="2"/>
</dbReference>
<protein>
    <submittedName>
        <fullName evidence="6">Uncharacterized protein</fullName>
    </submittedName>
</protein>
<dbReference type="OrthoDB" id="10053339at2759"/>
<dbReference type="SUPFAM" id="SSF101898">
    <property type="entry name" value="NHL repeat"/>
    <property type="match status" value="1"/>
</dbReference>
<dbReference type="EMBL" id="CAJNOM010001176">
    <property type="protein sequence ID" value="CAF1596355.1"/>
    <property type="molecule type" value="Genomic_DNA"/>
</dbReference>
<reference evidence="6" key="1">
    <citation type="submission" date="2021-02" db="EMBL/GenBank/DDBJ databases">
        <authorList>
            <person name="Nowell W R."/>
        </authorList>
    </citation>
    <scope>NUCLEOTIDE SEQUENCE</scope>
</reference>
<feature type="repeat" description="NHL" evidence="2">
    <location>
        <begin position="129"/>
        <end position="170"/>
    </location>
</feature>
<evidence type="ECO:0000313" key="10">
    <source>
        <dbReference type="Proteomes" id="UP000663877"/>
    </source>
</evidence>
<evidence type="ECO:0000256" key="4">
    <source>
        <dbReference type="SAM" id="Phobius"/>
    </source>
</evidence>
<feature type="transmembrane region" description="Helical" evidence="4">
    <location>
        <begin position="32"/>
        <end position="54"/>
    </location>
</feature>
<proteinExistence type="predicted"/>
<evidence type="ECO:0000256" key="1">
    <source>
        <dbReference type="ARBA" id="ARBA00022737"/>
    </source>
</evidence>
<gene>
    <name evidence="5" type="ORF">BJG266_LOCUS43724</name>
    <name evidence="6" type="ORF">BJG266_LOCUS43899</name>
    <name evidence="7" type="ORF">QVE165_LOCUS51972</name>
    <name evidence="8" type="ORF">QVE165_LOCUS51983</name>
</gene>
<keyword evidence="4" id="KW-0472">Membrane</keyword>
<dbReference type="EMBL" id="CAJNOI010003326">
    <property type="protein sequence ID" value="CAF1514191.1"/>
    <property type="molecule type" value="Genomic_DNA"/>
</dbReference>
<keyword evidence="1" id="KW-0677">Repeat</keyword>
<evidence type="ECO:0000256" key="2">
    <source>
        <dbReference type="PROSITE-ProRule" id="PRU00504"/>
    </source>
</evidence>